<evidence type="ECO:0000313" key="3">
    <source>
        <dbReference type="Proteomes" id="UP000002748"/>
    </source>
</evidence>
<sequence length="209" mass="22991">MSSPSLHYLLSSLRSPIFNTAAVTSNARTGAKYLKRRLRADNALLYAVQSPTMRVFANDKNFRGWEGLARPGDDGYDTQLPIDMVVPPSTANVEFVEVPRAARPGPSNITKYRSHWIEDANEYVRFDVLDGKRANGKTAPKKGEFADGSEGAVTRRGSGRRRGKADSAAPRGIFHVPESYLCSLQLQKPLCRANITGEGKRVLAGKKKK</sequence>
<dbReference type="HOGENOM" id="CLU_1316228_0_0_1"/>
<accession>J6F472</accession>
<dbReference type="AlphaFoldDB" id="J6F472"/>
<protein>
    <submittedName>
        <fullName evidence="2">Uncharacterized protein</fullName>
    </submittedName>
</protein>
<dbReference type="KEGG" id="tasa:A1Q1_06937"/>
<name>J6F472_TRIAS</name>
<dbReference type="GeneID" id="25990449"/>
<proteinExistence type="predicted"/>
<evidence type="ECO:0000313" key="2">
    <source>
        <dbReference type="EMBL" id="EJT51799.1"/>
    </source>
</evidence>
<reference evidence="2 3" key="1">
    <citation type="journal article" date="2012" name="Eukaryot. Cell">
        <title>Draft genome sequence of CBS 2479, the standard type strain of Trichosporon asahii.</title>
        <authorList>
            <person name="Yang R.Y."/>
            <person name="Li H.T."/>
            <person name="Zhu H."/>
            <person name="Zhou G.P."/>
            <person name="Wang M."/>
            <person name="Wang L."/>
        </authorList>
    </citation>
    <scope>NUCLEOTIDE SEQUENCE [LARGE SCALE GENOMIC DNA]</scope>
    <source>
        <strain evidence="3">ATCC 90039 / CBS 2479 / JCM 2466 / KCTC 7840 / NCYC 2677 / UAMH 7654</strain>
    </source>
</reference>
<dbReference type="EMBL" id="ALBS01000046">
    <property type="protein sequence ID" value="EJT51799.1"/>
    <property type="molecule type" value="Genomic_DNA"/>
</dbReference>
<evidence type="ECO:0000256" key="1">
    <source>
        <dbReference type="SAM" id="MobiDB-lite"/>
    </source>
</evidence>
<dbReference type="Proteomes" id="UP000002748">
    <property type="component" value="Unassembled WGS sequence"/>
</dbReference>
<dbReference type="RefSeq" id="XP_014182661.1">
    <property type="nucleotide sequence ID" value="XM_014327186.1"/>
</dbReference>
<dbReference type="VEuPathDB" id="FungiDB:A1Q1_06937"/>
<comment type="caution">
    <text evidence="2">The sequence shown here is derived from an EMBL/GenBank/DDBJ whole genome shotgun (WGS) entry which is preliminary data.</text>
</comment>
<feature type="region of interest" description="Disordered" evidence="1">
    <location>
        <begin position="135"/>
        <end position="169"/>
    </location>
</feature>
<dbReference type="OrthoDB" id="2257454at2759"/>
<organism evidence="2 3">
    <name type="scientific">Trichosporon asahii var. asahii (strain ATCC 90039 / CBS 2479 / JCM 2466 / KCTC 7840 / NBRC 103889/ NCYC 2677 / UAMH 7654)</name>
    <name type="common">Yeast</name>
    <dbReference type="NCBI Taxonomy" id="1186058"/>
    <lineage>
        <taxon>Eukaryota</taxon>
        <taxon>Fungi</taxon>
        <taxon>Dikarya</taxon>
        <taxon>Basidiomycota</taxon>
        <taxon>Agaricomycotina</taxon>
        <taxon>Tremellomycetes</taxon>
        <taxon>Trichosporonales</taxon>
        <taxon>Trichosporonaceae</taxon>
        <taxon>Trichosporon</taxon>
    </lineage>
</organism>
<gene>
    <name evidence="2" type="ORF">A1Q1_06937</name>
</gene>